<keyword evidence="2" id="KW-1185">Reference proteome</keyword>
<gene>
    <name evidence="1" type="ORF">QE152_g5609</name>
</gene>
<protein>
    <submittedName>
        <fullName evidence="1">Uncharacterized protein</fullName>
    </submittedName>
</protein>
<organism evidence="1 2">
    <name type="scientific">Popillia japonica</name>
    <name type="common">Japanese beetle</name>
    <dbReference type="NCBI Taxonomy" id="7064"/>
    <lineage>
        <taxon>Eukaryota</taxon>
        <taxon>Metazoa</taxon>
        <taxon>Ecdysozoa</taxon>
        <taxon>Arthropoda</taxon>
        <taxon>Hexapoda</taxon>
        <taxon>Insecta</taxon>
        <taxon>Pterygota</taxon>
        <taxon>Neoptera</taxon>
        <taxon>Endopterygota</taxon>
        <taxon>Coleoptera</taxon>
        <taxon>Polyphaga</taxon>
        <taxon>Scarabaeiformia</taxon>
        <taxon>Scarabaeidae</taxon>
        <taxon>Rutelinae</taxon>
        <taxon>Popillia</taxon>
    </lineage>
</organism>
<proteinExistence type="predicted"/>
<comment type="caution">
    <text evidence="1">The sequence shown here is derived from an EMBL/GenBank/DDBJ whole genome shotgun (WGS) entry which is preliminary data.</text>
</comment>
<accession>A0AAW1MMD3</accession>
<dbReference type="AlphaFoldDB" id="A0AAW1MMD3"/>
<sequence>MGWLRASKTYGLLQATLGRRAENKNKQIEETEKGLGRYQATLGRRAENKNKQIEETEKGLGRYQTTFSLEQERELVEYLLHLESMLFGLTCDDVRKLAYQLAVRNSVCHYSV</sequence>
<evidence type="ECO:0000313" key="1">
    <source>
        <dbReference type="EMBL" id="KAK9747129.1"/>
    </source>
</evidence>
<evidence type="ECO:0000313" key="2">
    <source>
        <dbReference type="Proteomes" id="UP001458880"/>
    </source>
</evidence>
<dbReference type="Proteomes" id="UP001458880">
    <property type="component" value="Unassembled WGS sequence"/>
</dbReference>
<reference evidence="1 2" key="1">
    <citation type="journal article" date="2024" name="BMC Genomics">
        <title>De novo assembly and annotation of Popillia japonica's genome with initial clues to its potential as an invasive pest.</title>
        <authorList>
            <person name="Cucini C."/>
            <person name="Boschi S."/>
            <person name="Funari R."/>
            <person name="Cardaioli E."/>
            <person name="Iannotti N."/>
            <person name="Marturano G."/>
            <person name="Paoli F."/>
            <person name="Bruttini M."/>
            <person name="Carapelli A."/>
            <person name="Frati F."/>
            <person name="Nardi F."/>
        </authorList>
    </citation>
    <scope>NUCLEOTIDE SEQUENCE [LARGE SCALE GENOMIC DNA]</scope>
    <source>
        <strain evidence="1">DMR45628</strain>
    </source>
</reference>
<dbReference type="EMBL" id="JASPKY010000034">
    <property type="protein sequence ID" value="KAK9747129.1"/>
    <property type="molecule type" value="Genomic_DNA"/>
</dbReference>
<name>A0AAW1MMD3_POPJA</name>